<organism evidence="1 2">
    <name type="scientific">Candidatus Scalindua brodae</name>
    <dbReference type="NCBI Taxonomy" id="237368"/>
    <lineage>
        <taxon>Bacteria</taxon>
        <taxon>Pseudomonadati</taxon>
        <taxon>Planctomycetota</taxon>
        <taxon>Candidatus Brocadiia</taxon>
        <taxon>Candidatus Brocadiales</taxon>
        <taxon>Candidatus Scalinduaceae</taxon>
        <taxon>Candidatus Scalindua</taxon>
    </lineage>
</organism>
<evidence type="ECO:0000313" key="2">
    <source>
        <dbReference type="Proteomes" id="UP000030652"/>
    </source>
</evidence>
<evidence type="ECO:0000313" key="1">
    <source>
        <dbReference type="EMBL" id="KHE93961.1"/>
    </source>
</evidence>
<dbReference type="EMBL" id="JRYO01000025">
    <property type="protein sequence ID" value="KHE93961.1"/>
    <property type="molecule type" value="Genomic_DNA"/>
</dbReference>
<name>A0A0B0EQ38_9BACT</name>
<sequence>MKENKQLLLVEDDLYSAETLKFALEQKATKSLWQQMEKTH</sequence>
<dbReference type="AlphaFoldDB" id="A0A0B0EQ38"/>
<reference evidence="1 2" key="1">
    <citation type="submission" date="2014-10" db="EMBL/GenBank/DDBJ databases">
        <title>Draft genome of anammox bacterium scalindua brodae, obtained using differential coverage binning of sequence data from two enrichment reactors.</title>
        <authorList>
            <person name="Speth D.R."/>
            <person name="Russ L."/>
            <person name="Kartal B."/>
            <person name="Op den Camp H.J."/>
            <person name="Dutilh B.E."/>
            <person name="Jetten M.S."/>
        </authorList>
    </citation>
    <scope>NUCLEOTIDE SEQUENCE [LARGE SCALE GENOMIC DNA]</scope>
    <source>
        <strain evidence="1">RU1</strain>
    </source>
</reference>
<accession>A0A0B0EQ38</accession>
<dbReference type="Proteomes" id="UP000030652">
    <property type="component" value="Unassembled WGS sequence"/>
</dbReference>
<proteinExistence type="predicted"/>
<protein>
    <submittedName>
        <fullName evidence="1">Uncharacterized protein</fullName>
    </submittedName>
</protein>
<comment type="caution">
    <text evidence="1">The sequence shown here is derived from an EMBL/GenBank/DDBJ whole genome shotgun (WGS) entry which is preliminary data.</text>
</comment>
<gene>
    <name evidence="1" type="ORF">SCABRO_00281</name>
</gene>